<reference evidence="3" key="2">
    <citation type="submission" date="2020-09" db="EMBL/GenBank/DDBJ databases">
        <title>Novel species in genus Aeromicrobium.</title>
        <authorList>
            <person name="Zhang G."/>
        </authorList>
    </citation>
    <scope>NUCLEOTIDE SEQUENCE</scope>
    <source>
        <strain evidence="3">SSW1-57</strain>
    </source>
</reference>
<reference evidence="4 5" key="1">
    <citation type="submission" date="2020-07" db="EMBL/GenBank/DDBJ databases">
        <title>Sequencing the genomes of 1000 actinobacteria strains.</title>
        <authorList>
            <person name="Klenk H.-P."/>
        </authorList>
    </citation>
    <scope>NUCLEOTIDE SEQUENCE [LARGE SCALE GENOMIC DNA]</scope>
    <source>
        <strain evidence="4 5">DSM 19087</strain>
    </source>
</reference>
<proteinExistence type="predicted"/>
<evidence type="ECO:0000313" key="3">
    <source>
        <dbReference type="EMBL" id="MBD1272224.1"/>
    </source>
</evidence>
<dbReference type="PROSITE" id="PS50093">
    <property type="entry name" value="PKD"/>
    <property type="match status" value="1"/>
</dbReference>
<feature type="domain" description="PKD" evidence="2">
    <location>
        <begin position="233"/>
        <end position="280"/>
    </location>
</feature>
<dbReference type="EMBL" id="JACWMT010000004">
    <property type="protein sequence ID" value="MBD1272224.1"/>
    <property type="molecule type" value="Genomic_DNA"/>
</dbReference>
<organism evidence="3 6">
    <name type="scientific">Aeromicrobium tamlense</name>
    <dbReference type="NCBI Taxonomy" id="375541"/>
    <lineage>
        <taxon>Bacteria</taxon>
        <taxon>Bacillati</taxon>
        <taxon>Actinomycetota</taxon>
        <taxon>Actinomycetes</taxon>
        <taxon>Propionibacteriales</taxon>
        <taxon>Nocardioidaceae</taxon>
        <taxon>Aeromicrobium</taxon>
    </lineage>
</organism>
<gene>
    <name evidence="4" type="ORF">BJ975_001955</name>
    <name evidence="3" type="ORF">IDH50_18410</name>
</gene>
<evidence type="ECO:0000313" key="4">
    <source>
        <dbReference type="EMBL" id="NYI38580.1"/>
    </source>
</evidence>
<evidence type="ECO:0000313" key="6">
    <source>
        <dbReference type="Proteomes" id="UP000659061"/>
    </source>
</evidence>
<evidence type="ECO:0000259" key="2">
    <source>
        <dbReference type="PROSITE" id="PS50093"/>
    </source>
</evidence>
<feature type="region of interest" description="Disordered" evidence="1">
    <location>
        <begin position="58"/>
        <end position="82"/>
    </location>
</feature>
<dbReference type="Proteomes" id="UP000659061">
    <property type="component" value="Unassembled WGS sequence"/>
</dbReference>
<dbReference type="EMBL" id="JACBZN010000001">
    <property type="protein sequence ID" value="NYI38580.1"/>
    <property type="molecule type" value="Genomic_DNA"/>
</dbReference>
<protein>
    <recommendedName>
        <fullName evidence="2">PKD domain-containing protein</fullName>
    </recommendedName>
</protein>
<evidence type="ECO:0000313" key="5">
    <source>
        <dbReference type="Proteomes" id="UP000587211"/>
    </source>
</evidence>
<dbReference type="Proteomes" id="UP000587211">
    <property type="component" value="Unassembled WGS sequence"/>
</dbReference>
<evidence type="ECO:0000256" key="1">
    <source>
        <dbReference type="SAM" id="MobiDB-lite"/>
    </source>
</evidence>
<keyword evidence="5" id="KW-1185">Reference proteome</keyword>
<comment type="caution">
    <text evidence="3">The sequence shown here is derived from an EMBL/GenBank/DDBJ whole genome shotgun (WGS) entry which is preliminary data.</text>
</comment>
<dbReference type="RefSeq" id="WP_179425431.1">
    <property type="nucleotide sequence ID" value="NZ_BAAAMP010000020.1"/>
</dbReference>
<feature type="region of interest" description="Disordered" evidence="1">
    <location>
        <begin position="155"/>
        <end position="175"/>
    </location>
</feature>
<sequence length="320" mass="32414">MGAAALPVGLTSFARRVGALLSATVLLAGLVAALQLSTVAPAAADDCPGGWGGEAGSGGVDVCGSEGGEQGNPGGGGGGGGGAISVPVPWTQRVYVPNCADNSVRATGPGVRDYETINDVLCTAFDAQCPVDGEYSYRVFERAMGADNRATEDNFSSAGITCRGSDEPNESEPPTITTEDIIERALALAPTPTFVIEPADRSYVNIPTNFAAEAQATTVTVDILGFQIPVEFTPGTVTWSFGDGRSGSGIGVEGAAVGQSGAVEHAYARSGAFDVSVSVAYTVRITTPAGPIDLPAPIDRTSAPQTLEVGEIQSVVTEVD</sequence>
<accession>A0A8I0G3H9</accession>
<dbReference type="InterPro" id="IPR000601">
    <property type="entry name" value="PKD_dom"/>
</dbReference>
<name>A0A8I0G3H9_9ACTN</name>
<dbReference type="AlphaFoldDB" id="A0A8I0G3H9"/>